<evidence type="ECO:0000313" key="3">
    <source>
        <dbReference type="Proteomes" id="UP001157006"/>
    </source>
</evidence>
<dbReference type="Proteomes" id="UP001157006">
    <property type="component" value="Chromosome 1S"/>
</dbReference>
<dbReference type="EMBL" id="OX451735">
    <property type="protein sequence ID" value="CAI8594262.1"/>
    <property type="molecule type" value="Genomic_DNA"/>
</dbReference>
<feature type="compositionally biased region" description="Basic and acidic residues" evidence="1">
    <location>
        <begin position="118"/>
        <end position="129"/>
    </location>
</feature>
<proteinExistence type="predicted"/>
<gene>
    <name evidence="2" type="ORF">VFH_I132120</name>
</gene>
<keyword evidence="3" id="KW-1185">Reference proteome</keyword>
<evidence type="ECO:0000313" key="2">
    <source>
        <dbReference type="EMBL" id="CAI8594262.1"/>
    </source>
</evidence>
<name>A0AAV0Z8Z4_VICFA</name>
<accession>A0AAV0Z8Z4</accession>
<organism evidence="2 3">
    <name type="scientific">Vicia faba</name>
    <name type="common">Broad bean</name>
    <name type="synonym">Faba vulgaris</name>
    <dbReference type="NCBI Taxonomy" id="3906"/>
    <lineage>
        <taxon>Eukaryota</taxon>
        <taxon>Viridiplantae</taxon>
        <taxon>Streptophyta</taxon>
        <taxon>Embryophyta</taxon>
        <taxon>Tracheophyta</taxon>
        <taxon>Spermatophyta</taxon>
        <taxon>Magnoliopsida</taxon>
        <taxon>eudicotyledons</taxon>
        <taxon>Gunneridae</taxon>
        <taxon>Pentapetalae</taxon>
        <taxon>rosids</taxon>
        <taxon>fabids</taxon>
        <taxon>Fabales</taxon>
        <taxon>Fabaceae</taxon>
        <taxon>Papilionoideae</taxon>
        <taxon>50 kb inversion clade</taxon>
        <taxon>NPAAA clade</taxon>
        <taxon>Hologalegina</taxon>
        <taxon>IRL clade</taxon>
        <taxon>Fabeae</taxon>
        <taxon>Vicia</taxon>
    </lineage>
</organism>
<reference evidence="2 3" key="1">
    <citation type="submission" date="2023-01" db="EMBL/GenBank/DDBJ databases">
        <authorList>
            <person name="Kreplak J."/>
        </authorList>
    </citation>
    <scope>NUCLEOTIDE SEQUENCE [LARGE SCALE GENOMIC DNA]</scope>
</reference>
<protein>
    <submittedName>
        <fullName evidence="2">Uncharacterized protein</fullName>
    </submittedName>
</protein>
<dbReference type="AlphaFoldDB" id="A0AAV0Z8Z4"/>
<feature type="region of interest" description="Disordered" evidence="1">
    <location>
        <begin position="111"/>
        <end position="151"/>
    </location>
</feature>
<evidence type="ECO:0000256" key="1">
    <source>
        <dbReference type="SAM" id="MobiDB-lite"/>
    </source>
</evidence>
<feature type="compositionally biased region" description="Basic residues" evidence="1">
    <location>
        <begin position="130"/>
        <end position="144"/>
    </location>
</feature>
<sequence length="151" mass="17343">MTHNKTITVQIIGRLNNPFSFSVSEIERAYTNNCRATQATQQPPVLFPVVTPSAINPHTTYKPLCEPRPSATEAQQRTTIELLQLPHVHTDIHFRTASLRLYSLYAHASTNLKSQPSKRPDSVTTENRERRRSKRLEKKKKKDRVLRGDKI</sequence>